<organism evidence="1">
    <name type="scientific">mine drainage metagenome</name>
    <dbReference type="NCBI Taxonomy" id="410659"/>
    <lineage>
        <taxon>unclassified sequences</taxon>
        <taxon>metagenomes</taxon>
        <taxon>ecological metagenomes</taxon>
    </lineage>
</organism>
<comment type="caution">
    <text evidence="1">The sequence shown here is derived from an EMBL/GenBank/DDBJ whole genome shotgun (WGS) entry which is preliminary data.</text>
</comment>
<dbReference type="PANTHER" id="PTHR31793">
    <property type="entry name" value="4-HYDROXYBENZOYL-COA THIOESTERASE FAMILY MEMBER"/>
    <property type="match status" value="1"/>
</dbReference>
<dbReference type="EMBL" id="MLJW01002717">
    <property type="protein sequence ID" value="OIQ73841.1"/>
    <property type="molecule type" value="Genomic_DNA"/>
</dbReference>
<proteinExistence type="predicted"/>
<dbReference type="SUPFAM" id="SSF54637">
    <property type="entry name" value="Thioesterase/thiol ester dehydrase-isomerase"/>
    <property type="match status" value="1"/>
</dbReference>
<dbReference type="CDD" id="cd00586">
    <property type="entry name" value="4HBT"/>
    <property type="match status" value="1"/>
</dbReference>
<sequence>MRHLYRCPLRWGDMDAFQHVNNVAFLEYLQEARVDMFWVHPQRSGLTPLAQGMVVARHEISYVAPLTWREEPVIIETWLRYLRPSSFELEHLVRDEEKKYATARSVLVPYDLENQRPRRLSADEKAALEPYLERTP</sequence>
<dbReference type="InterPro" id="IPR050563">
    <property type="entry name" value="4-hydroxybenzoyl-CoA_TE"/>
</dbReference>
<dbReference type="InterPro" id="IPR029069">
    <property type="entry name" value="HotDog_dom_sf"/>
</dbReference>
<accession>A0A1J5PQR3</accession>
<name>A0A1J5PQR3_9ZZZZ</name>
<dbReference type="PANTHER" id="PTHR31793:SF24">
    <property type="entry name" value="LONG-CHAIN ACYL-COA THIOESTERASE FADM"/>
    <property type="match status" value="1"/>
</dbReference>
<gene>
    <name evidence="1" type="ORF">GALL_445180</name>
</gene>
<dbReference type="GO" id="GO:0047617">
    <property type="term" value="F:fatty acyl-CoA hydrolase activity"/>
    <property type="evidence" value="ECO:0007669"/>
    <property type="project" value="TreeGrafter"/>
</dbReference>
<protein>
    <submittedName>
        <fullName evidence="1">Thioesterase superfamily protein</fullName>
    </submittedName>
</protein>
<reference evidence="1" key="1">
    <citation type="submission" date="2016-10" db="EMBL/GenBank/DDBJ databases">
        <title>Sequence of Gallionella enrichment culture.</title>
        <authorList>
            <person name="Poehlein A."/>
            <person name="Muehling M."/>
            <person name="Daniel R."/>
        </authorList>
    </citation>
    <scope>NUCLEOTIDE SEQUENCE</scope>
</reference>
<evidence type="ECO:0000313" key="1">
    <source>
        <dbReference type="EMBL" id="OIQ73841.1"/>
    </source>
</evidence>
<dbReference type="AlphaFoldDB" id="A0A1J5PQR3"/>
<dbReference type="Gene3D" id="3.10.129.10">
    <property type="entry name" value="Hotdog Thioesterase"/>
    <property type="match status" value="1"/>
</dbReference>
<dbReference type="Pfam" id="PF13279">
    <property type="entry name" value="4HBT_2"/>
    <property type="match status" value="1"/>
</dbReference>